<keyword evidence="11" id="KW-1185">Reference proteome</keyword>
<name>A0AA38S9N8_9ASTR</name>
<dbReference type="Proteomes" id="UP001172457">
    <property type="component" value="Chromosome 8"/>
</dbReference>
<dbReference type="Pfam" id="PF00043">
    <property type="entry name" value="GST_C"/>
    <property type="match status" value="1"/>
</dbReference>
<dbReference type="EMBL" id="JARYMX010000008">
    <property type="protein sequence ID" value="KAJ9538164.1"/>
    <property type="molecule type" value="Genomic_DNA"/>
</dbReference>
<gene>
    <name evidence="10" type="ORF">OSB04_030897</name>
</gene>
<dbReference type="Gene3D" id="3.40.30.10">
    <property type="entry name" value="Glutaredoxin"/>
    <property type="match status" value="1"/>
</dbReference>
<dbReference type="PANTHER" id="PTHR44372:SF7">
    <property type="entry name" value="ELONGATION FACTOR 1B GAMMA, S-CRYSTALLIN, GLUTATHIONE S-TRANSFERASE"/>
    <property type="match status" value="1"/>
</dbReference>
<dbReference type="PROSITE" id="PS50405">
    <property type="entry name" value="GST_CTER"/>
    <property type="match status" value="1"/>
</dbReference>
<dbReference type="AlphaFoldDB" id="A0AA38S9N8"/>
<dbReference type="Gene3D" id="3.30.70.1010">
    <property type="entry name" value="Translation elongation factor EF1B, gamma chain, conserved domain"/>
    <property type="match status" value="1"/>
</dbReference>
<dbReference type="InterPro" id="IPR040079">
    <property type="entry name" value="Glutathione_S-Trfase"/>
</dbReference>
<keyword evidence="3 5" id="KW-0251">Elongation factor</keyword>
<dbReference type="InterPro" id="IPR001662">
    <property type="entry name" value="EF1B_G_C"/>
</dbReference>
<feature type="domain" description="GST C-terminal" evidence="9">
    <location>
        <begin position="92"/>
        <end position="218"/>
    </location>
</feature>
<feature type="domain" description="EF-1-gamma C-terminal" evidence="7">
    <location>
        <begin position="263"/>
        <end position="423"/>
    </location>
</feature>
<proteinExistence type="predicted"/>
<evidence type="ECO:0000256" key="4">
    <source>
        <dbReference type="ARBA" id="ARBA00022917"/>
    </source>
</evidence>
<evidence type="ECO:0000256" key="1">
    <source>
        <dbReference type="ARBA" id="ARBA00003468"/>
    </source>
</evidence>
<comment type="subunit">
    <text evidence="2">EF-1 is composed of four subunits: alpha, beta, delta, and gamma.</text>
</comment>
<dbReference type="GO" id="GO:0003746">
    <property type="term" value="F:translation elongation factor activity"/>
    <property type="evidence" value="ECO:0007669"/>
    <property type="project" value="UniProtKB-UniRule"/>
</dbReference>
<dbReference type="Pfam" id="PF00647">
    <property type="entry name" value="EF1G"/>
    <property type="match status" value="1"/>
</dbReference>
<dbReference type="Gene3D" id="1.20.1050.10">
    <property type="match status" value="1"/>
</dbReference>
<dbReference type="CDD" id="cd03181">
    <property type="entry name" value="GST_C_EF1Bgamma_like"/>
    <property type="match status" value="1"/>
</dbReference>
<sequence>MYLMTWLQILHSGSVNKNVYKVLIAAEYLGVDIKMAENFEMGVSNKTPEFLKMNPIGKIPVLETPDGAVFESNAITRYVAHLKPGNSLIGSTVIEYAQIEQWIDFSSFEIDANIRGWGMPRFGYSPYIKPAEEAFIANLKRGLEALNKHLASNTFLVGHAVTLADIITTCNLLYGFKTLMIKSFTSEYPHVERYFWTMVNQPNFSKIIGEVKQADVVLPLPSAKKPEQPKEAKKPKAEPKKEEAPKPKPEANGDEEEAPKPKAKNPLDLLPPSPMVLDDWKRLYSNTKTNFREVAIKGFWDMFDPEGYSLWFCNYKYNDENTVSFVTMNKVGGFLQRMDLARKYAFGKMLIIGSEPPFKVKGLWLFRGPEIPKFVMDECYDMELYEWTKVDLSDEAQKERVNQMIEDQEPFEGEALLDAKCFK</sequence>
<evidence type="ECO:0000259" key="8">
    <source>
        <dbReference type="PROSITE" id="PS50404"/>
    </source>
</evidence>
<accession>A0AA38S9N8</accession>
<comment type="caution">
    <text evidence="10">The sequence shown here is derived from an EMBL/GenBank/DDBJ whole genome shotgun (WGS) entry which is preliminary data.</text>
</comment>
<evidence type="ECO:0008006" key="12">
    <source>
        <dbReference type="Google" id="ProtNLM"/>
    </source>
</evidence>
<evidence type="ECO:0000256" key="2">
    <source>
        <dbReference type="ARBA" id="ARBA00011237"/>
    </source>
</evidence>
<evidence type="ECO:0000259" key="9">
    <source>
        <dbReference type="PROSITE" id="PS50405"/>
    </source>
</evidence>
<evidence type="ECO:0000256" key="5">
    <source>
        <dbReference type="PROSITE-ProRule" id="PRU00519"/>
    </source>
</evidence>
<dbReference type="PANTHER" id="PTHR44372">
    <property type="entry name" value="ELONGATION FACTOR 1-GAMMA 1-RELATED"/>
    <property type="match status" value="1"/>
</dbReference>
<dbReference type="CDD" id="cd03044">
    <property type="entry name" value="GST_N_EF1Bgamma"/>
    <property type="match status" value="1"/>
</dbReference>
<dbReference type="InterPro" id="IPR036249">
    <property type="entry name" value="Thioredoxin-like_sf"/>
</dbReference>
<dbReference type="Pfam" id="PF02798">
    <property type="entry name" value="GST_N"/>
    <property type="match status" value="1"/>
</dbReference>
<reference evidence="10" key="1">
    <citation type="submission" date="2023-03" db="EMBL/GenBank/DDBJ databases">
        <title>Chromosome-scale reference genome and RAD-based genetic map of yellow starthistle (Centaurea solstitialis) reveal putative structural variation and QTLs associated with invader traits.</title>
        <authorList>
            <person name="Reatini B."/>
            <person name="Cang F.A."/>
            <person name="Jiang Q."/>
            <person name="Mckibben M.T.W."/>
            <person name="Barker M.S."/>
            <person name="Rieseberg L.H."/>
            <person name="Dlugosch K.M."/>
        </authorList>
    </citation>
    <scope>NUCLEOTIDE SEQUENCE</scope>
    <source>
        <strain evidence="10">CAN-66</strain>
        <tissue evidence="10">Leaf</tissue>
    </source>
</reference>
<dbReference type="FunFam" id="1.20.1050.10:FF:000006">
    <property type="entry name" value="Elongation factor 1 gamma"/>
    <property type="match status" value="1"/>
</dbReference>
<dbReference type="InterPro" id="IPR044628">
    <property type="entry name" value="EF-1-gamma_plant"/>
</dbReference>
<organism evidence="10 11">
    <name type="scientific">Centaurea solstitialis</name>
    <name type="common">yellow star-thistle</name>
    <dbReference type="NCBI Taxonomy" id="347529"/>
    <lineage>
        <taxon>Eukaryota</taxon>
        <taxon>Viridiplantae</taxon>
        <taxon>Streptophyta</taxon>
        <taxon>Embryophyta</taxon>
        <taxon>Tracheophyta</taxon>
        <taxon>Spermatophyta</taxon>
        <taxon>Magnoliopsida</taxon>
        <taxon>eudicotyledons</taxon>
        <taxon>Gunneridae</taxon>
        <taxon>Pentapetalae</taxon>
        <taxon>asterids</taxon>
        <taxon>campanulids</taxon>
        <taxon>Asterales</taxon>
        <taxon>Asteraceae</taxon>
        <taxon>Carduoideae</taxon>
        <taxon>Cardueae</taxon>
        <taxon>Centaureinae</taxon>
        <taxon>Centaurea</taxon>
    </lineage>
</organism>
<dbReference type="SUPFAM" id="SSF47616">
    <property type="entry name" value="GST C-terminal domain-like"/>
    <property type="match status" value="1"/>
</dbReference>
<dbReference type="SMART" id="SM01183">
    <property type="entry name" value="EF1G"/>
    <property type="match status" value="1"/>
</dbReference>
<dbReference type="FunFam" id="3.40.30.10:FF:000148">
    <property type="entry name" value="Elongation factor 1B gamma"/>
    <property type="match status" value="1"/>
</dbReference>
<dbReference type="InterPro" id="IPR036433">
    <property type="entry name" value="EF1B_G_C_sf"/>
</dbReference>
<dbReference type="FunFam" id="3.30.70.1010:FF:000001">
    <property type="entry name" value="Elongation factor 1-gamma 1"/>
    <property type="match status" value="1"/>
</dbReference>
<evidence type="ECO:0000259" key="7">
    <source>
        <dbReference type="PROSITE" id="PS50040"/>
    </source>
</evidence>
<evidence type="ECO:0000256" key="6">
    <source>
        <dbReference type="SAM" id="MobiDB-lite"/>
    </source>
</evidence>
<dbReference type="SFLD" id="SFLDG00358">
    <property type="entry name" value="Main_(cytGST)"/>
    <property type="match status" value="1"/>
</dbReference>
<dbReference type="PROSITE" id="PS50404">
    <property type="entry name" value="GST_NTER"/>
    <property type="match status" value="1"/>
</dbReference>
<dbReference type="SFLD" id="SFLDS00019">
    <property type="entry name" value="Glutathione_Transferase_(cytos"/>
    <property type="match status" value="1"/>
</dbReference>
<dbReference type="InterPro" id="IPR004045">
    <property type="entry name" value="Glutathione_S-Trfase_N"/>
</dbReference>
<feature type="domain" description="GST N-terminal" evidence="8">
    <location>
        <begin position="6"/>
        <end position="87"/>
    </location>
</feature>
<dbReference type="SUPFAM" id="SSF89942">
    <property type="entry name" value="eEF1-gamma domain"/>
    <property type="match status" value="1"/>
</dbReference>
<evidence type="ECO:0000313" key="10">
    <source>
        <dbReference type="EMBL" id="KAJ9538164.1"/>
    </source>
</evidence>
<dbReference type="InterPro" id="IPR010987">
    <property type="entry name" value="Glutathione-S-Trfase_C-like"/>
</dbReference>
<dbReference type="PROSITE" id="PS50040">
    <property type="entry name" value="EF1G_C"/>
    <property type="match status" value="1"/>
</dbReference>
<evidence type="ECO:0000313" key="11">
    <source>
        <dbReference type="Proteomes" id="UP001172457"/>
    </source>
</evidence>
<dbReference type="SUPFAM" id="SSF52833">
    <property type="entry name" value="Thioredoxin-like"/>
    <property type="match status" value="1"/>
</dbReference>
<keyword evidence="4 5" id="KW-0648">Protein biosynthesis</keyword>
<feature type="compositionally biased region" description="Basic and acidic residues" evidence="6">
    <location>
        <begin position="224"/>
        <end position="251"/>
    </location>
</feature>
<dbReference type="InterPro" id="IPR036282">
    <property type="entry name" value="Glutathione-S-Trfase_C_sf"/>
</dbReference>
<feature type="region of interest" description="Disordered" evidence="6">
    <location>
        <begin position="220"/>
        <end position="271"/>
    </location>
</feature>
<comment type="function">
    <text evidence="1">Probably plays a role in anchoring the complex to other cellular components.</text>
</comment>
<dbReference type="GO" id="GO:0004364">
    <property type="term" value="F:glutathione transferase activity"/>
    <property type="evidence" value="ECO:0007669"/>
    <property type="project" value="InterPro"/>
</dbReference>
<dbReference type="InterPro" id="IPR004046">
    <property type="entry name" value="GST_C"/>
</dbReference>
<protein>
    <recommendedName>
        <fullName evidence="12">Elongation factor 1-gamma</fullName>
    </recommendedName>
</protein>
<evidence type="ECO:0000256" key="3">
    <source>
        <dbReference type="ARBA" id="ARBA00022768"/>
    </source>
</evidence>